<comment type="caution">
    <text evidence="2">The sequence shown here is derived from an EMBL/GenBank/DDBJ whole genome shotgun (WGS) entry which is preliminary data.</text>
</comment>
<dbReference type="Gene3D" id="2.40.50.140">
    <property type="entry name" value="Nucleic acid-binding proteins"/>
    <property type="match status" value="1"/>
</dbReference>
<dbReference type="EMBL" id="WIRE01000001">
    <property type="protein sequence ID" value="MQX51976.1"/>
    <property type="molecule type" value="Genomic_DNA"/>
</dbReference>
<dbReference type="Gene3D" id="1.25.40.10">
    <property type="entry name" value="Tetratricopeptide repeat domain"/>
    <property type="match status" value="1"/>
</dbReference>
<dbReference type="InterPro" id="IPR057574">
    <property type="entry name" value="nSTAND_NTPase5_dom"/>
</dbReference>
<reference evidence="2 3" key="1">
    <citation type="submission" date="2019-10" db="EMBL/GenBank/DDBJ databases">
        <title>Alcanivorax sp.PA15-N-34 draft genome sequence.</title>
        <authorList>
            <person name="Liao X."/>
            <person name="Shao Z."/>
        </authorList>
    </citation>
    <scope>NUCLEOTIDE SEQUENCE [LARGE SCALE GENOMIC DNA]</scope>
    <source>
        <strain evidence="2 3">PA15-N-34</strain>
    </source>
</reference>
<dbReference type="InterPro" id="IPR027417">
    <property type="entry name" value="P-loop_NTPase"/>
</dbReference>
<organism evidence="2 3">
    <name type="scientific">Alcanivorax sediminis</name>
    <dbReference type="NCBI Taxonomy" id="2663008"/>
    <lineage>
        <taxon>Bacteria</taxon>
        <taxon>Pseudomonadati</taxon>
        <taxon>Pseudomonadota</taxon>
        <taxon>Gammaproteobacteria</taxon>
        <taxon>Oceanospirillales</taxon>
        <taxon>Alcanivoracaceae</taxon>
        <taxon>Alcanivorax</taxon>
    </lineage>
</organism>
<dbReference type="Proteomes" id="UP000469421">
    <property type="component" value="Unassembled WGS sequence"/>
</dbReference>
<name>A0A6N7LRS9_9GAMM</name>
<dbReference type="InterPro" id="IPR011990">
    <property type="entry name" value="TPR-like_helical_dom_sf"/>
</dbReference>
<accession>A0A6N7LRS9</accession>
<keyword evidence="3" id="KW-1185">Reference proteome</keyword>
<dbReference type="SUPFAM" id="SSF52540">
    <property type="entry name" value="P-loop containing nucleoside triphosphate hydrolases"/>
    <property type="match status" value="1"/>
</dbReference>
<dbReference type="Pfam" id="PF25199">
    <property type="entry name" value="nSTAND_NTPase5"/>
    <property type="match status" value="1"/>
</dbReference>
<protein>
    <recommendedName>
        <fullName evidence="1">Novel STAND NTPase 5 domain-containing protein</fullName>
    </recommendedName>
</protein>
<evidence type="ECO:0000313" key="3">
    <source>
        <dbReference type="Proteomes" id="UP000469421"/>
    </source>
</evidence>
<dbReference type="Pfam" id="PF13289">
    <property type="entry name" value="SIR2_2"/>
    <property type="match status" value="1"/>
</dbReference>
<dbReference type="InterPro" id="IPR012340">
    <property type="entry name" value="NA-bd_OB-fold"/>
</dbReference>
<feature type="domain" description="Novel STAND NTPase 5" evidence="1">
    <location>
        <begin position="318"/>
        <end position="454"/>
    </location>
</feature>
<sequence length="1034" mass="118093">MENTIPDWLLSDIKNGNTILFLGAGATIGASSTTGQDPVNGNQLRDILCDEYLGGELKDKSLSRVAELAKNGVGLKRVQQKITSLFSHLAPAPFHIKIPTFKWQAIFTTNYDTIIEKSYEQQKSSLQKPLVLAKNTSNLEKKLSAGGVVPIIKLHGCINHDNDDEIPFILASEEYAKHRNNRDQLFSLLSEWGRDYSIIFCGYDIEDPNIQQILFDLGDNSISRPSYVVARPGLHSAEISYWKSRRFIVFNDSFEKLIEYLDQNIDAEKRKLSMARNSGGISLNNGLDKLDKDTQDYINENVDYIYKALPCNKVPPEKFYRGLDDSWGAFSEDLDSHRNITDQLLIDIALDEKPDKPELYLLKGYAGSGKTVILKRFSWSSAHDYQRKILYIRPGSFVNPLLLINACEAIEDPIVVVDELYQNIEEINELIRLAEAKKTNIQVLTSARSNEWNIFGENLSSPIKAEYEVGHLTHHEIETLISKLKEKKQLEQNLLTEERVKELFTKFAHNLLLVGLYEAIDNGSLSDIVLDEYEKISSEEAKMIYRDIATLNQFRVPVRAGLISRINNINFTEFSQKLILPLEKVVKVEFSSKHRDHIYETRHPIIAENLFMQVFNEEEKKSSQIVRVIKSLNPAFQSDEEAISQLIRGKTLSQSFRNKHFVKNIYDAALENPLIEKSYIYHQMAVFELRHAGCDLSAAYSYICTSEDNAEEGRVSSAILHTKANIFRRRANASQLPPEKDKFRNEAKTILKGIINSRFGSPSISLLSNIYTDEISDELSKENSSESLIQELIKIVQDLIESGSQRFPSDQHIDEAEANLNKALGKDKKAIDIMERAVSKSGHEPSVTMRYTKLLKKAAPDQTDKIENFLKQSLSHYPMNKLINFELGHFYSKFDEEEKIKLSETHFKRSYSEGDERYLARFWHARQLYLLEKKEEAKSIFDYLSVARVSPEKKYEIVAPIKESGRTTFFPGSIHSTHDSFLFVQIDNLNDLIFCHHSIIKNCDKSKIAKGEKVKCEVGFNFKGPAVKNITFTR</sequence>
<dbReference type="AlphaFoldDB" id="A0A6N7LRS9"/>
<proteinExistence type="predicted"/>
<dbReference type="RefSeq" id="WP_153498734.1">
    <property type="nucleotide sequence ID" value="NZ_WIRE01000001.1"/>
</dbReference>
<evidence type="ECO:0000313" key="2">
    <source>
        <dbReference type="EMBL" id="MQX51976.1"/>
    </source>
</evidence>
<dbReference type="SUPFAM" id="SSF48452">
    <property type="entry name" value="TPR-like"/>
    <property type="match status" value="1"/>
</dbReference>
<gene>
    <name evidence="2" type="ORF">GFN93_01860</name>
</gene>
<evidence type="ECO:0000259" key="1">
    <source>
        <dbReference type="Pfam" id="PF25199"/>
    </source>
</evidence>